<dbReference type="CDD" id="cd17932">
    <property type="entry name" value="DEXQc_UvrD"/>
    <property type="match status" value="1"/>
</dbReference>
<evidence type="ECO:0000256" key="10">
    <source>
        <dbReference type="ARBA" id="ARBA00023125"/>
    </source>
</evidence>
<evidence type="ECO:0000256" key="8">
    <source>
        <dbReference type="ARBA" id="ARBA00022840"/>
    </source>
</evidence>
<comment type="catalytic activity">
    <reaction evidence="13">
        <text>Couples ATP hydrolysis with the unwinding of duplex DNA by translocating in the 3'-5' direction.</text>
        <dbReference type="EC" id="5.6.2.4"/>
    </reaction>
</comment>
<evidence type="ECO:0000256" key="14">
    <source>
        <dbReference type="ARBA" id="ARBA00034808"/>
    </source>
</evidence>
<evidence type="ECO:0000256" key="15">
    <source>
        <dbReference type="ARBA" id="ARBA00048988"/>
    </source>
</evidence>
<evidence type="ECO:0000259" key="17">
    <source>
        <dbReference type="PROSITE" id="PS51198"/>
    </source>
</evidence>
<keyword evidence="8 16" id="KW-0067">ATP-binding</keyword>
<evidence type="ECO:0000256" key="2">
    <source>
        <dbReference type="ARBA" id="ARBA00022723"/>
    </source>
</evidence>
<dbReference type="Pfam" id="PF00580">
    <property type="entry name" value="UvrD-helicase"/>
    <property type="match status" value="1"/>
</dbReference>
<evidence type="ECO:0000256" key="5">
    <source>
        <dbReference type="ARBA" id="ARBA00022801"/>
    </source>
</evidence>
<dbReference type="PROSITE" id="PS51217">
    <property type="entry name" value="UVRD_HELICASE_CTER"/>
    <property type="match status" value="1"/>
</dbReference>
<reference evidence="19" key="2">
    <citation type="submission" date="2020-01" db="EMBL/GenBank/DDBJ databases">
        <authorList>
            <person name="Campanaro S."/>
        </authorList>
    </citation>
    <scope>NUCLEOTIDE SEQUENCE</scope>
    <source>
        <strain evidence="19">AS06rmzACSIP_7</strain>
    </source>
</reference>
<keyword evidence="6 16" id="KW-0347">Helicase</keyword>
<dbReference type="GO" id="GO:0008854">
    <property type="term" value="F:exodeoxyribonuclease V activity"/>
    <property type="evidence" value="ECO:0007669"/>
    <property type="project" value="InterPro"/>
</dbReference>
<keyword evidence="5 16" id="KW-0378">Hydrolase</keyword>
<evidence type="ECO:0000259" key="18">
    <source>
        <dbReference type="PROSITE" id="PS51217"/>
    </source>
</evidence>
<keyword evidence="10" id="KW-0238">DNA-binding</keyword>
<feature type="domain" description="UvrD-like helicase C-terminal" evidence="18">
    <location>
        <begin position="375"/>
        <end position="642"/>
    </location>
</feature>
<evidence type="ECO:0000313" key="19">
    <source>
        <dbReference type="EMBL" id="NLW35374.1"/>
    </source>
</evidence>
<sequence>MTQPFDPLKASLSGRTLIEASAGTGKTYAIANLYLRLLVEENLKVEEVLVVTFTRAATEELKGRIRRRIVEAAQVFSGGETRDDFLAGFVAETRDRAEAGRRLTNALRGFDLAAIFTIHGFCLRMLHNHAFESGSLFDTGLMEDQGAVFQEIVNDFWRTNVYPMADDTFSAVVGDINRERLLALVKKCIGNPFLMIDGGCPHSSPGEPGTGSQPAGETVVTLRRQFIEYARKETARRKHVENVRSYDDLLADLYRALEGSGGAALAHSIRSRYRAALVDEFQDTDPLQYEIFKIIYGRGDGTLFLIGDPKQSIYSFRGADIFSYMRAANDVDRQYTLDKNWRSTAGLLKAVNAIFAKGDRPFVFESVPFWPVEPGRTDNGVELTVDNVPDPAPFKLWFIGRDGGRKHVPKGAARSRVGRAVADEIVKLLTLGTEGRARIHGRPLHAGDMAILVPTNWEAREMQKALKEARVPCVVYSTESIFGSGEAEELERLMAAILEPADDARVKAALATDLMGLSGDDLALLIEDEKGWDAWIERLEAYRSQWMGQGFITMARTLTAQESVKRHLRTFPDGERRITNLLHCLELLHSTSVEKKLGMEGLLKWLREKRENEKTSEAEEYQIRLETDERAVKIITIHKSKGLEYPIVFCPFSWGNAELGKNGPVVYHDRDKNFQSTLDITLTPGEKARHCAEVERLAENIRLLYVTLTRAQCRSYLAWGSINESETSALAYLLHSPSGRWGDFNLSALKNQMKDRRDEEMVKDLEALVERSGGSIELSMLPEAAGLVYTPPLPEGETLRCRVFSGSIDDGWRTSSFSALISGREHAAELPDRDREYRAETIIAPVGHGEEGKDVEASERVILSDFPKGAVAGTCLHDILEHVDFSLREVDSVRNLIRARLESYGFDPGWENTVYEAVRNVLTTPIPGGESPFSLSMLGAEDRLHEVEFYAPLELITSRKLGEVFQSCGGAGISRDFPDLLLNLGFKPVKGMLRGFIDMVFQAQGKYYLVDWKSNFLGVTPESYSKDRLRYVMEREFYILQYHIYAVMLHRFLAARLKDYGYEHHFGGVYYVFLRGVDPLHGLENGIYFDKPSTDCIDALARCLAGEQ</sequence>
<dbReference type="GO" id="GO:0009338">
    <property type="term" value="C:exodeoxyribonuclease V complex"/>
    <property type="evidence" value="ECO:0007669"/>
    <property type="project" value="TreeGrafter"/>
</dbReference>
<dbReference type="Gene3D" id="3.90.320.10">
    <property type="match status" value="1"/>
</dbReference>
<evidence type="ECO:0000256" key="7">
    <source>
        <dbReference type="ARBA" id="ARBA00022839"/>
    </source>
</evidence>
<dbReference type="GO" id="GO:0003677">
    <property type="term" value="F:DNA binding"/>
    <property type="evidence" value="ECO:0007669"/>
    <property type="project" value="UniProtKB-KW"/>
</dbReference>
<dbReference type="InterPro" id="IPR027417">
    <property type="entry name" value="P-loop_NTPase"/>
</dbReference>
<evidence type="ECO:0000313" key="20">
    <source>
        <dbReference type="Proteomes" id="UP000777265"/>
    </source>
</evidence>
<protein>
    <recommendedName>
        <fullName evidence="14">DNA 3'-5' helicase</fullName>
        <ecNumber evidence="14">5.6.2.4</ecNumber>
    </recommendedName>
</protein>
<dbReference type="GO" id="GO:0005829">
    <property type="term" value="C:cytosol"/>
    <property type="evidence" value="ECO:0007669"/>
    <property type="project" value="TreeGrafter"/>
</dbReference>
<dbReference type="GO" id="GO:0046872">
    <property type="term" value="F:metal ion binding"/>
    <property type="evidence" value="ECO:0007669"/>
    <property type="project" value="UniProtKB-KW"/>
</dbReference>
<gene>
    <name evidence="19" type="primary">recB</name>
    <name evidence="19" type="ORF">GXY80_07825</name>
</gene>
<evidence type="ECO:0000256" key="3">
    <source>
        <dbReference type="ARBA" id="ARBA00022741"/>
    </source>
</evidence>
<accession>A0A971S1C4</accession>
<organism evidence="19 20">
    <name type="scientific">Syntrophorhabdus aromaticivorans</name>
    <dbReference type="NCBI Taxonomy" id="328301"/>
    <lineage>
        <taxon>Bacteria</taxon>
        <taxon>Pseudomonadati</taxon>
        <taxon>Thermodesulfobacteriota</taxon>
        <taxon>Syntrophorhabdia</taxon>
        <taxon>Syntrophorhabdales</taxon>
        <taxon>Syntrophorhabdaceae</taxon>
        <taxon>Syntrophorhabdus</taxon>
    </lineage>
</organism>
<dbReference type="InterPro" id="IPR004586">
    <property type="entry name" value="RecB"/>
</dbReference>
<dbReference type="SUPFAM" id="SSF52980">
    <property type="entry name" value="Restriction endonuclease-like"/>
    <property type="match status" value="1"/>
</dbReference>
<reference evidence="19" key="1">
    <citation type="journal article" date="2020" name="Biotechnol. Biofuels">
        <title>New insights from the biogas microbiome by comprehensive genome-resolved metagenomics of nearly 1600 species originating from multiple anaerobic digesters.</title>
        <authorList>
            <person name="Campanaro S."/>
            <person name="Treu L."/>
            <person name="Rodriguez-R L.M."/>
            <person name="Kovalovszki A."/>
            <person name="Ziels R.M."/>
            <person name="Maus I."/>
            <person name="Zhu X."/>
            <person name="Kougias P.G."/>
            <person name="Basile A."/>
            <person name="Luo G."/>
            <person name="Schluter A."/>
            <person name="Konstantinidis K.T."/>
            <person name="Angelidaki I."/>
        </authorList>
    </citation>
    <scope>NUCLEOTIDE SEQUENCE</scope>
    <source>
        <strain evidence="19">AS06rmzACSIP_7</strain>
    </source>
</reference>
<dbReference type="EC" id="5.6.2.4" evidence="14"/>
<dbReference type="PANTHER" id="PTHR11070">
    <property type="entry name" value="UVRD / RECB / PCRA DNA HELICASE FAMILY MEMBER"/>
    <property type="match status" value="1"/>
</dbReference>
<dbReference type="CDD" id="cd22352">
    <property type="entry name" value="RecB_C-like"/>
    <property type="match status" value="1"/>
</dbReference>
<dbReference type="Gene3D" id="1.10.486.10">
    <property type="entry name" value="PCRA, domain 4"/>
    <property type="match status" value="1"/>
</dbReference>
<comment type="catalytic activity">
    <reaction evidence="15">
        <text>ATP + H2O = ADP + phosphate + H(+)</text>
        <dbReference type="Rhea" id="RHEA:13065"/>
        <dbReference type="ChEBI" id="CHEBI:15377"/>
        <dbReference type="ChEBI" id="CHEBI:15378"/>
        <dbReference type="ChEBI" id="CHEBI:30616"/>
        <dbReference type="ChEBI" id="CHEBI:43474"/>
        <dbReference type="ChEBI" id="CHEBI:456216"/>
        <dbReference type="EC" id="5.6.2.4"/>
    </reaction>
</comment>
<dbReference type="AlphaFoldDB" id="A0A971S1C4"/>
<evidence type="ECO:0000256" key="11">
    <source>
        <dbReference type="ARBA" id="ARBA00023204"/>
    </source>
</evidence>
<dbReference type="InterPro" id="IPR011335">
    <property type="entry name" value="Restrct_endonuc-II-like"/>
</dbReference>
<keyword evidence="1" id="KW-0540">Nuclease</keyword>
<dbReference type="PROSITE" id="PS51198">
    <property type="entry name" value="UVRD_HELICASE_ATP_BIND"/>
    <property type="match status" value="1"/>
</dbReference>
<keyword evidence="7" id="KW-0269">Exonuclease</keyword>
<dbReference type="HAMAP" id="MF_01485">
    <property type="entry name" value="RecB"/>
    <property type="match status" value="1"/>
</dbReference>
<comment type="caution">
    <text evidence="19">The sequence shown here is derived from an EMBL/GenBank/DDBJ whole genome shotgun (WGS) entry which is preliminary data.</text>
</comment>
<evidence type="ECO:0000256" key="13">
    <source>
        <dbReference type="ARBA" id="ARBA00034617"/>
    </source>
</evidence>
<evidence type="ECO:0000256" key="6">
    <source>
        <dbReference type="ARBA" id="ARBA00022806"/>
    </source>
</evidence>
<dbReference type="GO" id="GO:0005524">
    <property type="term" value="F:ATP binding"/>
    <property type="evidence" value="ECO:0007669"/>
    <property type="project" value="UniProtKB-UniRule"/>
</dbReference>
<proteinExistence type="inferred from homology"/>
<keyword evidence="9" id="KW-0460">Magnesium</keyword>
<keyword evidence="12" id="KW-0413">Isomerase</keyword>
<dbReference type="SUPFAM" id="SSF52540">
    <property type="entry name" value="P-loop containing nucleoside triphosphate hydrolases"/>
    <property type="match status" value="1"/>
</dbReference>
<evidence type="ECO:0000256" key="16">
    <source>
        <dbReference type="PROSITE-ProRule" id="PRU00560"/>
    </source>
</evidence>
<dbReference type="GO" id="GO:0000725">
    <property type="term" value="P:recombinational repair"/>
    <property type="evidence" value="ECO:0007669"/>
    <property type="project" value="TreeGrafter"/>
</dbReference>
<keyword evidence="3 16" id="KW-0547">Nucleotide-binding</keyword>
<dbReference type="PANTHER" id="PTHR11070:SF23">
    <property type="entry name" value="RECBCD ENZYME SUBUNIT RECB"/>
    <property type="match status" value="1"/>
</dbReference>
<dbReference type="InterPro" id="IPR011604">
    <property type="entry name" value="PDDEXK-like_dom_sf"/>
</dbReference>
<evidence type="ECO:0000256" key="4">
    <source>
        <dbReference type="ARBA" id="ARBA00022763"/>
    </source>
</evidence>
<dbReference type="InterPro" id="IPR014017">
    <property type="entry name" value="DNA_helicase_UvrD-like_C"/>
</dbReference>
<dbReference type="GO" id="GO:0043138">
    <property type="term" value="F:3'-5' DNA helicase activity"/>
    <property type="evidence" value="ECO:0007669"/>
    <property type="project" value="UniProtKB-EC"/>
</dbReference>
<dbReference type="Pfam" id="PF13361">
    <property type="entry name" value="UvrD_C"/>
    <property type="match status" value="1"/>
</dbReference>
<feature type="binding site" evidence="16">
    <location>
        <begin position="20"/>
        <end position="27"/>
    </location>
    <ligand>
        <name>ATP</name>
        <dbReference type="ChEBI" id="CHEBI:30616"/>
    </ligand>
</feature>
<keyword evidence="11" id="KW-0234">DNA repair</keyword>
<name>A0A971S1C4_9BACT</name>
<keyword evidence="2" id="KW-0479">Metal-binding</keyword>
<dbReference type="InterPro" id="IPR014016">
    <property type="entry name" value="UvrD-like_ATP-bd"/>
</dbReference>
<evidence type="ECO:0000256" key="9">
    <source>
        <dbReference type="ARBA" id="ARBA00022842"/>
    </source>
</evidence>
<dbReference type="NCBIfam" id="TIGR00609">
    <property type="entry name" value="recB"/>
    <property type="match status" value="1"/>
</dbReference>
<keyword evidence="4" id="KW-0227">DNA damage</keyword>
<evidence type="ECO:0000256" key="12">
    <source>
        <dbReference type="ARBA" id="ARBA00023235"/>
    </source>
</evidence>
<dbReference type="Proteomes" id="UP000777265">
    <property type="component" value="Unassembled WGS sequence"/>
</dbReference>
<dbReference type="EMBL" id="JAAYEE010000128">
    <property type="protein sequence ID" value="NLW35374.1"/>
    <property type="molecule type" value="Genomic_DNA"/>
</dbReference>
<evidence type="ECO:0000256" key="1">
    <source>
        <dbReference type="ARBA" id="ARBA00022722"/>
    </source>
</evidence>
<feature type="domain" description="UvrD-like helicase ATP-binding" evidence="17">
    <location>
        <begin position="1"/>
        <end position="344"/>
    </location>
</feature>
<dbReference type="InterPro" id="IPR000212">
    <property type="entry name" value="DNA_helicase_UvrD/REP"/>
</dbReference>
<dbReference type="Gene3D" id="3.40.50.300">
    <property type="entry name" value="P-loop containing nucleotide triphosphate hydrolases"/>
    <property type="match status" value="3"/>
</dbReference>